<feature type="domain" description="Metalloprotease TldD/E C-terminal" evidence="1">
    <location>
        <begin position="6"/>
        <end position="66"/>
    </location>
</feature>
<reference evidence="3 4" key="2">
    <citation type="submission" date="2019-10" db="EMBL/GenBank/DDBJ databases">
        <title>Genome Sequences from Six Type Strain Members of the Archaeal Family Sulfolobaceae: Acidianus ambivalens, Acidianus infernus, Metallosphaera prunae, Stygiolobus azoricus, Sulfolobus metallicus, and Sulfurisphaera ohwakuensis.</title>
        <authorList>
            <person name="Counts J.A."/>
            <person name="Kelly R.M."/>
        </authorList>
    </citation>
    <scope>NUCLEOTIDE SEQUENCE [LARGE SCALE GENOMIC DNA]</scope>
    <source>
        <strain evidence="3 4">LEI 10</strain>
    </source>
</reference>
<name>A0A650CTS3_ACIAM</name>
<organism evidence="3 4">
    <name type="scientific">Acidianus ambivalens</name>
    <name type="common">Desulfurolobus ambivalens</name>
    <dbReference type="NCBI Taxonomy" id="2283"/>
    <lineage>
        <taxon>Archaea</taxon>
        <taxon>Thermoproteota</taxon>
        <taxon>Thermoprotei</taxon>
        <taxon>Sulfolobales</taxon>
        <taxon>Sulfolobaceae</taxon>
        <taxon>Acidianus</taxon>
    </lineage>
</organism>
<keyword evidence="4" id="KW-1185">Reference proteome</keyword>
<dbReference type="SUPFAM" id="SSF111283">
    <property type="entry name" value="Putative modulator of DNA gyrase, PmbA/TldD"/>
    <property type="match status" value="1"/>
</dbReference>
<evidence type="ECO:0000259" key="1">
    <source>
        <dbReference type="Pfam" id="PF19289"/>
    </source>
</evidence>
<dbReference type="AlphaFoldDB" id="A0A650CTS3"/>
<dbReference type="GO" id="GO:0006508">
    <property type="term" value="P:proteolysis"/>
    <property type="evidence" value="ECO:0007669"/>
    <property type="project" value="InterPro"/>
</dbReference>
<evidence type="ECO:0000313" key="4">
    <source>
        <dbReference type="Proteomes" id="UP000426328"/>
    </source>
</evidence>
<accession>A0A650CTS3</accession>
<dbReference type="GeneID" id="77101351"/>
<dbReference type="InterPro" id="IPR045569">
    <property type="entry name" value="Metalloprtase-TldD/E_C"/>
</dbReference>
<dbReference type="RefSeq" id="WP_152942656.1">
    <property type="nucleotide sequence ID" value="NZ_CP045482.1"/>
</dbReference>
<dbReference type="Pfam" id="PF19289">
    <property type="entry name" value="PmbA_TldD_3rd"/>
    <property type="match status" value="1"/>
</dbReference>
<evidence type="ECO:0000313" key="2">
    <source>
        <dbReference type="EMBL" id="MQL56190.1"/>
    </source>
</evidence>
<reference evidence="2 5" key="1">
    <citation type="submission" date="2019-10" db="EMBL/GenBank/DDBJ databases">
        <title>Comparative genomics of sulfur disproportionating microorganisms.</title>
        <authorList>
            <person name="Ward L.M."/>
            <person name="Bertran E."/>
            <person name="Johnston D."/>
        </authorList>
    </citation>
    <scope>NUCLEOTIDE SEQUENCE [LARGE SCALE GENOMIC DNA]</scope>
    <source>
        <strain evidence="2 5">DSM 3772</strain>
    </source>
</reference>
<evidence type="ECO:0000313" key="5">
    <source>
        <dbReference type="Proteomes" id="UP000474054"/>
    </source>
</evidence>
<sequence length="78" mass="8518">MGGIREATFTKNKKIIDHGVFKTPLLNNEVAEAMSLESTGNAGWIHPIPWTLEVGEGDVGKDSLLSGNVIFFNNNLVY</sequence>
<dbReference type="KEGG" id="aamb:D1866_04105"/>
<dbReference type="Proteomes" id="UP000426328">
    <property type="component" value="Chromosome"/>
</dbReference>
<gene>
    <name evidence="3" type="ORF">D1866_04105</name>
    <name evidence="2" type="ORF">GFB69_10725</name>
</gene>
<protein>
    <recommendedName>
        <fullName evidence="1">Metalloprotease TldD/E C-terminal domain-containing protein</fullName>
    </recommendedName>
</protein>
<dbReference type="EMBL" id="WHYS01000002">
    <property type="protein sequence ID" value="MQL56190.1"/>
    <property type="molecule type" value="Genomic_DNA"/>
</dbReference>
<proteinExistence type="predicted"/>
<evidence type="ECO:0000313" key="3">
    <source>
        <dbReference type="EMBL" id="QGR21271.1"/>
    </source>
</evidence>
<dbReference type="GO" id="GO:0008237">
    <property type="term" value="F:metallopeptidase activity"/>
    <property type="evidence" value="ECO:0007669"/>
    <property type="project" value="InterPro"/>
</dbReference>
<dbReference type="InterPro" id="IPR036059">
    <property type="entry name" value="TldD/PmbA_sf"/>
</dbReference>
<dbReference type="EMBL" id="CP045482">
    <property type="protein sequence ID" value="QGR21271.1"/>
    <property type="molecule type" value="Genomic_DNA"/>
</dbReference>
<dbReference type="Proteomes" id="UP000474054">
    <property type="component" value="Unassembled WGS sequence"/>
</dbReference>